<evidence type="ECO:0000313" key="3">
    <source>
        <dbReference type="Proteomes" id="UP000007305"/>
    </source>
</evidence>
<dbReference type="EnsemblPlants" id="Zm00001eb027680_T001">
    <property type="protein sequence ID" value="Zm00001eb027680_P001"/>
    <property type="gene ID" value="Zm00001eb027680"/>
</dbReference>
<protein>
    <submittedName>
        <fullName evidence="2">Uncharacterized protein</fullName>
    </submittedName>
</protein>
<sequence>MAMIMPSTTCSTSSPSQSRSLSSKLPPFTMGFLDALYHVVMRRNAVYVTVVVIDSSAGEQVRPPSLPFFLGHQIPNLSFPLLKGLPFTLSFHSYQYAAIVIATADVAVAISLNGSFLEAKRLLMAGRRWMAPLDADCHDIVPVLVPQFLRWVADYGLEVDDASRNMPHSPRTKGIIQHFVRLVKTHTEGLDNDMQVTNEKMGQLEATQIDTNTKLANVEMTVAHIDKSLVALLRRFDEMHANINGGRDEGAEGNWDDYVADTEQDDQEAPNRRRLRTNRRAHDYIHDRPYTSTNSLAKSTSTPAFL</sequence>
<evidence type="ECO:0000256" key="1">
    <source>
        <dbReference type="SAM" id="MobiDB-lite"/>
    </source>
</evidence>
<feature type="region of interest" description="Disordered" evidence="1">
    <location>
        <begin position="261"/>
        <end position="306"/>
    </location>
</feature>
<feature type="compositionally biased region" description="Basic and acidic residues" evidence="1">
    <location>
        <begin position="280"/>
        <end position="289"/>
    </location>
</feature>
<organism evidence="2 3">
    <name type="scientific">Zea mays</name>
    <name type="common">Maize</name>
    <dbReference type="NCBI Taxonomy" id="4577"/>
    <lineage>
        <taxon>Eukaryota</taxon>
        <taxon>Viridiplantae</taxon>
        <taxon>Streptophyta</taxon>
        <taxon>Embryophyta</taxon>
        <taxon>Tracheophyta</taxon>
        <taxon>Spermatophyta</taxon>
        <taxon>Magnoliopsida</taxon>
        <taxon>Liliopsida</taxon>
        <taxon>Poales</taxon>
        <taxon>Poaceae</taxon>
        <taxon>PACMAD clade</taxon>
        <taxon>Panicoideae</taxon>
        <taxon>Andropogonodae</taxon>
        <taxon>Andropogoneae</taxon>
        <taxon>Tripsacinae</taxon>
        <taxon>Zea</taxon>
    </lineage>
</organism>
<dbReference type="AlphaFoldDB" id="A0A804LQ19"/>
<reference evidence="2" key="3">
    <citation type="submission" date="2021-05" db="UniProtKB">
        <authorList>
            <consortium name="EnsemblPlants"/>
        </authorList>
    </citation>
    <scope>IDENTIFICATION</scope>
    <source>
        <strain evidence="2">cv. B73</strain>
    </source>
</reference>
<reference evidence="3" key="1">
    <citation type="submission" date="2015-12" db="EMBL/GenBank/DDBJ databases">
        <title>Update maize B73 reference genome by single molecule sequencing technologies.</title>
        <authorList>
            <consortium name="Maize Genome Sequencing Project"/>
            <person name="Ware D."/>
        </authorList>
    </citation>
    <scope>NUCLEOTIDE SEQUENCE [LARGE SCALE GENOMIC DNA]</scope>
    <source>
        <strain evidence="3">cv. B73</strain>
    </source>
</reference>
<dbReference type="InParanoid" id="A0A804LQ19"/>
<keyword evidence="3" id="KW-1185">Reference proteome</keyword>
<feature type="region of interest" description="Disordered" evidence="1">
    <location>
        <begin position="1"/>
        <end position="22"/>
    </location>
</feature>
<evidence type="ECO:0000313" key="2">
    <source>
        <dbReference type="EnsemblPlants" id="Zm00001eb027680_P001"/>
    </source>
</evidence>
<accession>A0A804LQ19</accession>
<feature type="compositionally biased region" description="Low complexity" evidence="1">
    <location>
        <begin position="7"/>
        <end position="22"/>
    </location>
</feature>
<feature type="compositionally biased region" description="Polar residues" evidence="1">
    <location>
        <begin position="290"/>
        <end position="306"/>
    </location>
</feature>
<reference evidence="2" key="2">
    <citation type="submission" date="2019-07" db="EMBL/GenBank/DDBJ databases">
        <authorList>
            <person name="Seetharam A."/>
            <person name="Woodhouse M."/>
            <person name="Cannon E."/>
        </authorList>
    </citation>
    <scope>NUCLEOTIDE SEQUENCE [LARGE SCALE GENOMIC DNA]</scope>
    <source>
        <strain evidence="2">cv. B73</strain>
    </source>
</reference>
<proteinExistence type="predicted"/>
<name>A0A804LQ19_MAIZE</name>
<dbReference type="Gramene" id="Zm00001eb027680_T001">
    <property type="protein sequence ID" value="Zm00001eb027680_P001"/>
    <property type="gene ID" value="Zm00001eb027680"/>
</dbReference>
<dbReference type="Proteomes" id="UP000007305">
    <property type="component" value="Chromosome 1"/>
</dbReference>